<protein>
    <submittedName>
        <fullName evidence="2">DUF1345 domain-containing protein</fullName>
    </submittedName>
</protein>
<dbReference type="EMBL" id="REFW01000001">
    <property type="protein sequence ID" value="RMB62065.1"/>
    <property type="molecule type" value="Genomic_DNA"/>
</dbReference>
<name>A0A3M0GAM7_9ACTN</name>
<feature type="transmembrane region" description="Helical" evidence="1">
    <location>
        <begin position="189"/>
        <end position="207"/>
    </location>
</feature>
<feature type="transmembrane region" description="Helical" evidence="1">
    <location>
        <begin position="62"/>
        <end position="83"/>
    </location>
</feature>
<feature type="transmembrane region" description="Helical" evidence="1">
    <location>
        <begin position="219"/>
        <end position="242"/>
    </location>
</feature>
<evidence type="ECO:0000256" key="1">
    <source>
        <dbReference type="SAM" id="Phobius"/>
    </source>
</evidence>
<comment type="caution">
    <text evidence="2">The sequence shown here is derived from an EMBL/GenBank/DDBJ whole genome shotgun (WGS) entry which is preliminary data.</text>
</comment>
<proteinExistence type="predicted"/>
<keyword evidence="1" id="KW-0812">Transmembrane</keyword>
<accession>A0A3M0GAM7</accession>
<keyword evidence="1" id="KW-1133">Transmembrane helix</keyword>
<dbReference type="Pfam" id="PF07077">
    <property type="entry name" value="DUF1345"/>
    <property type="match status" value="1"/>
</dbReference>
<evidence type="ECO:0000313" key="2">
    <source>
        <dbReference type="EMBL" id="RMB62065.1"/>
    </source>
</evidence>
<evidence type="ECO:0000313" key="3">
    <source>
        <dbReference type="Proteomes" id="UP000275256"/>
    </source>
</evidence>
<keyword evidence="3" id="KW-1185">Reference proteome</keyword>
<feature type="transmembrane region" description="Helical" evidence="1">
    <location>
        <begin position="114"/>
        <end position="132"/>
    </location>
</feature>
<gene>
    <name evidence="2" type="ORF">EAX62_05640</name>
</gene>
<organism evidence="2 3">
    <name type="scientific">Tessaracoccus antarcticus</name>
    <dbReference type="NCBI Taxonomy" id="2479848"/>
    <lineage>
        <taxon>Bacteria</taxon>
        <taxon>Bacillati</taxon>
        <taxon>Actinomycetota</taxon>
        <taxon>Actinomycetes</taxon>
        <taxon>Propionibacteriales</taxon>
        <taxon>Propionibacteriaceae</taxon>
        <taxon>Tessaracoccus</taxon>
    </lineage>
</organism>
<dbReference type="InterPro" id="IPR009781">
    <property type="entry name" value="DUF1345"/>
</dbReference>
<reference evidence="2 3" key="1">
    <citation type="submission" date="2018-10" db="EMBL/GenBank/DDBJ databases">
        <title>Tessaracoccus antarcticuss sp. nov., isolated from sediment.</title>
        <authorList>
            <person name="Zhou L.Y."/>
            <person name="Du Z.J."/>
        </authorList>
    </citation>
    <scope>NUCLEOTIDE SEQUENCE [LARGE SCALE GENOMIC DNA]</scope>
    <source>
        <strain evidence="2 3">JDX10</strain>
    </source>
</reference>
<feature type="transmembrane region" description="Helical" evidence="1">
    <location>
        <begin position="28"/>
        <end position="50"/>
    </location>
</feature>
<keyword evidence="1" id="KW-0472">Membrane</keyword>
<dbReference type="Proteomes" id="UP000275256">
    <property type="component" value="Unassembled WGS sequence"/>
</dbReference>
<sequence length="244" mass="26480">MTGASHRPQQHPSRVSPRFTLSSDTTRALMAIVAAFVLTGVIVALVPELLQGLRSVAGVVKFMIVFTVVLFTWYVALTLTAFARLGPDELTATIRDSEARRNPRLERWLAVDQLSWMLTGAGFALILVAVTVMHGSLRQDPWALAGAALLVVLSWTLMSVSGSVHLLRLDLHRDALGFPDEAPRTFMDYFYVSTTIFTTFAVSDVAATSPRSRRALTAMSISAMTFNTVVVALLVSGIITLVSG</sequence>
<dbReference type="AlphaFoldDB" id="A0A3M0GAM7"/>
<feature type="transmembrane region" description="Helical" evidence="1">
    <location>
        <begin position="144"/>
        <end position="169"/>
    </location>
</feature>